<organism evidence="5 6">
    <name type="scientific">Gulosibacter chungangensis</name>
    <dbReference type="NCBI Taxonomy" id="979746"/>
    <lineage>
        <taxon>Bacteria</taxon>
        <taxon>Bacillati</taxon>
        <taxon>Actinomycetota</taxon>
        <taxon>Actinomycetes</taxon>
        <taxon>Micrococcales</taxon>
        <taxon>Microbacteriaceae</taxon>
        <taxon>Gulosibacter</taxon>
    </lineage>
</organism>
<dbReference type="OrthoDB" id="117402at2"/>
<dbReference type="CDD" id="cd02972">
    <property type="entry name" value="DsbA_family"/>
    <property type="match status" value="1"/>
</dbReference>
<name>A0A7J5B8M3_9MICO</name>
<evidence type="ECO:0000313" key="6">
    <source>
        <dbReference type="Proteomes" id="UP000433493"/>
    </source>
</evidence>
<dbReference type="Gene3D" id="3.40.30.10">
    <property type="entry name" value="Glutaredoxin"/>
    <property type="match status" value="1"/>
</dbReference>
<keyword evidence="3" id="KW-0812">Transmembrane</keyword>
<dbReference type="RefSeq" id="WP_158053185.1">
    <property type="nucleotide sequence ID" value="NZ_WBKB01000010.1"/>
</dbReference>
<feature type="compositionally biased region" description="Low complexity" evidence="2">
    <location>
        <begin position="278"/>
        <end position="289"/>
    </location>
</feature>
<proteinExistence type="predicted"/>
<evidence type="ECO:0000259" key="4">
    <source>
        <dbReference type="Pfam" id="PF13462"/>
    </source>
</evidence>
<feature type="coiled-coil region" evidence="1">
    <location>
        <begin position="2"/>
        <end position="29"/>
    </location>
</feature>
<dbReference type="SUPFAM" id="SSF52833">
    <property type="entry name" value="Thioredoxin-like"/>
    <property type="match status" value="1"/>
</dbReference>
<keyword evidence="6" id="KW-1185">Reference proteome</keyword>
<dbReference type="InterPro" id="IPR012336">
    <property type="entry name" value="Thioredoxin-like_fold"/>
</dbReference>
<keyword evidence="1" id="KW-0175">Coiled coil</keyword>
<dbReference type="Proteomes" id="UP000433493">
    <property type="component" value="Unassembled WGS sequence"/>
</dbReference>
<keyword evidence="3" id="KW-1133">Transmembrane helix</keyword>
<sequence>MASKDREHIRKLREEANALRLKEEARKRRNRMFTQIGIVVGAIVVIGAIVLLVVMGPKWFGNQQVPESSGTVAITNSEGQEVEVPIAASNDGIVVGLEDAPVTVDYYFDFSCPHCQDYHEVLGGDIEQVIADGSAKVNFHMIRFVSEYGLVAGAATAAVVEYQPELFFTVMDGLFAIPAETQATMSYGDYATQVAALGVTSQEALQAIENGDFSWWMSDRTNQARTDGVQGTPSLFIDGEYQETLPTSGDELRAVIAAASGEAAPAPAETEPAETEPAESAATEETPAE</sequence>
<dbReference type="AlphaFoldDB" id="A0A7J5B8M3"/>
<evidence type="ECO:0000256" key="3">
    <source>
        <dbReference type="SAM" id="Phobius"/>
    </source>
</evidence>
<feature type="transmembrane region" description="Helical" evidence="3">
    <location>
        <begin position="36"/>
        <end position="60"/>
    </location>
</feature>
<feature type="compositionally biased region" description="Low complexity" evidence="2">
    <location>
        <begin position="258"/>
        <end position="270"/>
    </location>
</feature>
<dbReference type="EMBL" id="WBKB01000010">
    <property type="protein sequence ID" value="KAB1641148.1"/>
    <property type="molecule type" value="Genomic_DNA"/>
</dbReference>
<gene>
    <name evidence="5" type="ORF">F8O05_13010</name>
</gene>
<dbReference type="Pfam" id="PF13462">
    <property type="entry name" value="Thioredoxin_4"/>
    <property type="match status" value="1"/>
</dbReference>
<comment type="caution">
    <text evidence="5">The sequence shown here is derived from an EMBL/GenBank/DDBJ whole genome shotgun (WGS) entry which is preliminary data.</text>
</comment>
<evidence type="ECO:0000313" key="5">
    <source>
        <dbReference type="EMBL" id="KAB1641148.1"/>
    </source>
</evidence>
<accession>A0A7J5B8M3</accession>
<feature type="domain" description="Thioredoxin-like fold" evidence="4">
    <location>
        <begin position="90"/>
        <end position="256"/>
    </location>
</feature>
<dbReference type="InterPro" id="IPR036249">
    <property type="entry name" value="Thioredoxin-like_sf"/>
</dbReference>
<feature type="region of interest" description="Disordered" evidence="2">
    <location>
        <begin position="258"/>
        <end position="289"/>
    </location>
</feature>
<keyword evidence="3" id="KW-0472">Membrane</keyword>
<protein>
    <submittedName>
        <fullName evidence="5">Thioredoxin domain-containing protein</fullName>
    </submittedName>
</protein>
<evidence type="ECO:0000256" key="1">
    <source>
        <dbReference type="SAM" id="Coils"/>
    </source>
</evidence>
<reference evidence="5 6" key="1">
    <citation type="submission" date="2019-09" db="EMBL/GenBank/DDBJ databases">
        <title>Phylogeny of genus Pseudoclavibacter and closely related genus.</title>
        <authorList>
            <person name="Li Y."/>
        </authorList>
    </citation>
    <scope>NUCLEOTIDE SEQUENCE [LARGE SCALE GENOMIC DNA]</scope>
    <source>
        <strain evidence="5 6">KCTC 13959</strain>
    </source>
</reference>
<evidence type="ECO:0000256" key="2">
    <source>
        <dbReference type="SAM" id="MobiDB-lite"/>
    </source>
</evidence>